<feature type="domain" description="MacB-like periplasmic core" evidence="9">
    <location>
        <begin position="18"/>
        <end position="184"/>
    </location>
</feature>
<evidence type="ECO:0000256" key="7">
    <source>
        <dbReference type="SAM" id="Phobius"/>
    </source>
</evidence>
<dbReference type="EMBL" id="QLSV01000012">
    <property type="protein sequence ID" value="RAR47036.1"/>
    <property type="molecule type" value="Genomic_DNA"/>
</dbReference>
<feature type="transmembrane region" description="Helical" evidence="7">
    <location>
        <begin position="17"/>
        <end position="37"/>
    </location>
</feature>
<evidence type="ECO:0000256" key="6">
    <source>
        <dbReference type="SAM" id="MobiDB-lite"/>
    </source>
</evidence>
<evidence type="ECO:0000259" key="8">
    <source>
        <dbReference type="Pfam" id="PF02687"/>
    </source>
</evidence>
<name>A0A328WPF3_9FLAO</name>
<evidence type="ECO:0000256" key="5">
    <source>
        <dbReference type="ARBA" id="ARBA00023136"/>
    </source>
</evidence>
<evidence type="ECO:0000313" key="11">
    <source>
        <dbReference type="Proteomes" id="UP000249518"/>
    </source>
</evidence>
<dbReference type="PANTHER" id="PTHR43738:SF2">
    <property type="entry name" value="ABC TRANSPORTER PERMEASE"/>
    <property type="match status" value="1"/>
</dbReference>
<sequence>MIAKLAWKNLWFKPLNTVLSLVLLTASVAIISLLILLQEQFEKQFSSNIDGVDLVLGAQGSPLQLILSSVYHVDAPTGNIDYKEAEVWMKHPFVETAIPLAFGDNYRGFKIVGTTPDYIKKYTATIADGKVFEKNFEVVIGSEIAKKLSIKLGDKFFGTHGDAEEGHLHEEYAYVVVGIASPTGKVIDNLILCTVESVWEMHSGHDHGGEAHSEGENPPHGEEGHIHVEGDEHDHEEHVHDENCNHDHEEGHDHEVSENPAHGEEGHVHEEGDEHDHDEAKEITAVLVKFKNKMGIISWPRMIAQNTKMQAALPAIEINRLFSLFGIGLQALQYLAYGIMLISGISIFIALYNRLKERKYEFALLRVSGASRIQMLGLVLFESLLLCLVGFIFGTLFGRFALVMISSTTDEQFKMAFNPMTIIWEKEGILFLVTIFVGILAAVIPAVKAYRLNISKTLANA</sequence>
<feature type="domain" description="ABC3 transporter permease C-terminal" evidence="8">
    <location>
        <begin position="336"/>
        <end position="454"/>
    </location>
</feature>
<feature type="transmembrane region" description="Helical" evidence="7">
    <location>
        <begin position="428"/>
        <end position="447"/>
    </location>
</feature>
<dbReference type="PANTHER" id="PTHR43738">
    <property type="entry name" value="ABC TRANSPORTER, MEMBRANE PROTEIN"/>
    <property type="match status" value="1"/>
</dbReference>
<keyword evidence="2" id="KW-1003">Cell membrane</keyword>
<feature type="region of interest" description="Disordered" evidence="6">
    <location>
        <begin position="203"/>
        <end position="278"/>
    </location>
</feature>
<dbReference type="GO" id="GO:0005886">
    <property type="term" value="C:plasma membrane"/>
    <property type="evidence" value="ECO:0007669"/>
    <property type="project" value="UniProtKB-SubCell"/>
</dbReference>
<proteinExistence type="predicted"/>
<keyword evidence="3 7" id="KW-0812">Transmembrane</keyword>
<evidence type="ECO:0000256" key="4">
    <source>
        <dbReference type="ARBA" id="ARBA00022989"/>
    </source>
</evidence>
<evidence type="ECO:0000256" key="2">
    <source>
        <dbReference type="ARBA" id="ARBA00022475"/>
    </source>
</evidence>
<dbReference type="InterPro" id="IPR051125">
    <property type="entry name" value="ABC-4/HrtB_transporter"/>
</dbReference>
<dbReference type="AlphaFoldDB" id="A0A328WPF3"/>
<dbReference type="Pfam" id="PF02687">
    <property type="entry name" value="FtsX"/>
    <property type="match status" value="1"/>
</dbReference>
<dbReference type="InterPro" id="IPR003838">
    <property type="entry name" value="ABC3_permease_C"/>
</dbReference>
<evidence type="ECO:0000256" key="3">
    <source>
        <dbReference type="ARBA" id="ARBA00022692"/>
    </source>
</evidence>
<feature type="transmembrane region" description="Helical" evidence="7">
    <location>
        <begin position="376"/>
        <end position="397"/>
    </location>
</feature>
<organism evidence="10 11">
    <name type="scientific">Flavobacterium lacus</name>
    <dbReference type="NCBI Taxonomy" id="1353778"/>
    <lineage>
        <taxon>Bacteria</taxon>
        <taxon>Pseudomonadati</taxon>
        <taxon>Bacteroidota</taxon>
        <taxon>Flavobacteriia</taxon>
        <taxon>Flavobacteriales</taxon>
        <taxon>Flavobacteriaceae</taxon>
        <taxon>Flavobacterium</taxon>
    </lineage>
</organism>
<dbReference type="Proteomes" id="UP000249518">
    <property type="component" value="Unassembled WGS sequence"/>
</dbReference>
<evidence type="ECO:0000259" key="9">
    <source>
        <dbReference type="Pfam" id="PF12704"/>
    </source>
</evidence>
<keyword evidence="4 7" id="KW-1133">Transmembrane helix</keyword>
<comment type="caution">
    <text evidence="10">The sequence shown here is derived from an EMBL/GenBank/DDBJ whole genome shotgun (WGS) entry which is preliminary data.</text>
</comment>
<reference evidence="10 11" key="1">
    <citation type="submission" date="2018-06" db="EMBL/GenBank/DDBJ databases">
        <title>Genomic Encyclopedia of Type Strains, Phase III (KMG-III): the genomes of soil and plant-associated and newly described type strains.</title>
        <authorList>
            <person name="Whitman W."/>
        </authorList>
    </citation>
    <scope>NUCLEOTIDE SEQUENCE [LARGE SCALE GENOMIC DNA]</scope>
    <source>
        <strain evidence="10 11">CGMCC 1.12504</strain>
    </source>
</reference>
<dbReference type="RefSeq" id="WP_245942991.1">
    <property type="nucleotide sequence ID" value="NZ_QLSV01000012.1"/>
</dbReference>
<evidence type="ECO:0000256" key="1">
    <source>
        <dbReference type="ARBA" id="ARBA00004651"/>
    </source>
</evidence>
<feature type="transmembrane region" description="Helical" evidence="7">
    <location>
        <begin position="335"/>
        <end position="355"/>
    </location>
</feature>
<protein>
    <submittedName>
        <fullName evidence="10">Putative ABC transport system permease protein</fullName>
    </submittedName>
</protein>
<accession>A0A328WPF3</accession>
<keyword evidence="5 7" id="KW-0472">Membrane</keyword>
<gene>
    <name evidence="10" type="ORF">B0I10_11250</name>
</gene>
<keyword evidence="11" id="KW-1185">Reference proteome</keyword>
<dbReference type="InterPro" id="IPR025857">
    <property type="entry name" value="MacB_PCD"/>
</dbReference>
<comment type="subcellular location">
    <subcellularLocation>
        <location evidence="1">Cell membrane</location>
        <topology evidence="1">Multi-pass membrane protein</topology>
    </subcellularLocation>
</comment>
<feature type="transmembrane region" description="Helical" evidence="7">
    <location>
        <begin position="311"/>
        <end position="329"/>
    </location>
</feature>
<dbReference type="Pfam" id="PF12704">
    <property type="entry name" value="MacB_PCD"/>
    <property type="match status" value="1"/>
</dbReference>
<evidence type="ECO:0000313" key="10">
    <source>
        <dbReference type="EMBL" id="RAR47036.1"/>
    </source>
</evidence>